<evidence type="ECO:0000256" key="2">
    <source>
        <dbReference type="SAM" id="Phobius"/>
    </source>
</evidence>
<dbReference type="AlphaFoldDB" id="A0A6A5GK27"/>
<keyword evidence="2" id="KW-0812">Transmembrane</keyword>
<reference evidence="3 4" key="1">
    <citation type="submission" date="2019-12" db="EMBL/GenBank/DDBJ databases">
        <title>Chromosome-level assembly of the Caenorhabditis remanei genome.</title>
        <authorList>
            <person name="Teterina A.A."/>
            <person name="Willis J.H."/>
            <person name="Phillips P.C."/>
        </authorList>
    </citation>
    <scope>NUCLEOTIDE SEQUENCE [LARGE SCALE GENOMIC DNA]</scope>
    <source>
        <strain evidence="3 4">PX506</strain>
        <tissue evidence="3">Whole organism</tissue>
    </source>
</reference>
<dbReference type="GeneID" id="78775341"/>
<dbReference type="KEGG" id="crq:GCK72_012078"/>
<feature type="compositionally biased region" description="Basic residues" evidence="1">
    <location>
        <begin position="78"/>
        <end position="98"/>
    </location>
</feature>
<evidence type="ECO:0000313" key="4">
    <source>
        <dbReference type="Proteomes" id="UP000483820"/>
    </source>
</evidence>
<dbReference type="Proteomes" id="UP000483820">
    <property type="component" value="Chromosome IV"/>
</dbReference>
<evidence type="ECO:0000313" key="3">
    <source>
        <dbReference type="EMBL" id="KAF1755628.1"/>
    </source>
</evidence>
<keyword evidence="2" id="KW-1133">Transmembrane helix</keyword>
<sequence length="156" mass="18995">MGLDDWNIDKFVDEAARRIAEGMVKAMEKACRENPRFREQVLQHERMRIAELREQVKDNVSEQIEEWVEKRAKAEQKRKQKLKQRKQQRKDRKKKTKRHRRRTWIIFREFVMVFPCQMVALELLGIKFKSYEDANLSPIILEEAFVPRNKKKKKLN</sequence>
<feature type="transmembrane region" description="Helical" evidence="2">
    <location>
        <begin position="105"/>
        <end position="126"/>
    </location>
</feature>
<dbReference type="RefSeq" id="XP_053583607.1">
    <property type="nucleotide sequence ID" value="XM_053728835.1"/>
</dbReference>
<gene>
    <name evidence="3" type="ORF">GCK72_012078</name>
</gene>
<evidence type="ECO:0000256" key="1">
    <source>
        <dbReference type="SAM" id="MobiDB-lite"/>
    </source>
</evidence>
<proteinExistence type="predicted"/>
<dbReference type="EMBL" id="WUAV01000004">
    <property type="protein sequence ID" value="KAF1755628.1"/>
    <property type="molecule type" value="Genomic_DNA"/>
</dbReference>
<keyword evidence="2" id="KW-0472">Membrane</keyword>
<comment type="caution">
    <text evidence="3">The sequence shown here is derived from an EMBL/GenBank/DDBJ whole genome shotgun (WGS) entry which is preliminary data.</text>
</comment>
<dbReference type="CTD" id="78775341"/>
<feature type="region of interest" description="Disordered" evidence="1">
    <location>
        <begin position="75"/>
        <end position="98"/>
    </location>
</feature>
<organism evidence="3 4">
    <name type="scientific">Caenorhabditis remanei</name>
    <name type="common">Caenorhabditis vulgaris</name>
    <dbReference type="NCBI Taxonomy" id="31234"/>
    <lineage>
        <taxon>Eukaryota</taxon>
        <taxon>Metazoa</taxon>
        <taxon>Ecdysozoa</taxon>
        <taxon>Nematoda</taxon>
        <taxon>Chromadorea</taxon>
        <taxon>Rhabditida</taxon>
        <taxon>Rhabditina</taxon>
        <taxon>Rhabditomorpha</taxon>
        <taxon>Rhabditoidea</taxon>
        <taxon>Rhabditidae</taxon>
        <taxon>Peloderinae</taxon>
        <taxon>Caenorhabditis</taxon>
    </lineage>
</organism>
<protein>
    <submittedName>
        <fullName evidence="3">Uncharacterized protein</fullName>
    </submittedName>
</protein>
<accession>A0A6A5GK27</accession>
<name>A0A6A5GK27_CAERE</name>